<keyword evidence="5" id="KW-0418">Kinase</keyword>
<evidence type="ECO:0000313" key="12">
    <source>
        <dbReference type="Proteomes" id="UP001143747"/>
    </source>
</evidence>
<evidence type="ECO:0000259" key="8">
    <source>
        <dbReference type="PROSITE" id="PS50110"/>
    </source>
</evidence>
<dbReference type="Gene3D" id="3.30.565.10">
    <property type="entry name" value="Histidine kinase-like ATPase, C-terminal domain"/>
    <property type="match status" value="1"/>
</dbReference>
<evidence type="ECO:0000256" key="5">
    <source>
        <dbReference type="ARBA" id="ARBA00022777"/>
    </source>
</evidence>
<dbReference type="SUPFAM" id="SSF55874">
    <property type="entry name" value="ATPase domain of HSP90 chaperone/DNA topoisomerase II/histidine kinase"/>
    <property type="match status" value="1"/>
</dbReference>
<dbReference type="InterPro" id="IPR003594">
    <property type="entry name" value="HATPase_dom"/>
</dbReference>
<feature type="domain" description="PAS" evidence="9">
    <location>
        <begin position="544"/>
        <end position="616"/>
    </location>
</feature>
<organism evidence="11 12">
    <name type="scientific">Methanogenium marinum</name>
    <dbReference type="NCBI Taxonomy" id="348610"/>
    <lineage>
        <taxon>Archaea</taxon>
        <taxon>Methanobacteriati</taxon>
        <taxon>Methanobacteriota</taxon>
        <taxon>Stenosarchaea group</taxon>
        <taxon>Methanomicrobia</taxon>
        <taxon>Methanomicrobiales</taxon>
        <taxon>Methanomicrobiaceae</taxon>
        <taxon>Methanogenium</taxon>
    </lineage>
</organism>
<keyword evidence="4" id="KW-0808">Transferase</keyword>
<keyword evidence="12" id="KW-1185">Reference proteome</keyword>
<proteinExistence type="predicted"/>
<dbReference type="PROSITE" id="PS50110">
    <property type="entry name" value="RESPONSE_REGULATORY"/>
    <property type="match status" value="1"/>
</dbReference>
<feature type="domain" description="PAS" evidence="9">
    <location>
        <begin position="178"/>
        <end position="240"/>
    </location>
</feature>
<evidence type="ECO:0000259" key="9">
    <source>
        <dbReference type="PROSITE" id="PS50112"/>
    </source>
</evidence>
<dbReference type="SMART" id="SM00448">
    <property type="entry name" value="REC"/>
    <property type="match status" value="1"/>
</dbReference>
<dbReference type="EMBL" id="JAKELO010000002">
    <property type="protein sequence ID" value="MDE4908378.1"/>
    <property type="molecule type" value="Genomic_DNA"/>
</dbReference>
<dbReference type="InterPro" id="IPR005467">
    <property type="entry name" value="His_kinase_dom"/>
</dbReference>
<dbReference type="SUPFAM" id="SSF55785">
    <property type="entry name" value="PYP-like sensor domain (PAS domain)"/>
    <property type="match status" value="4"/>
</dbReference>
<dbReference type="InterPro" id="IPR052162">
    <property type="entry name" value="Sensor_kinase/Photoreceptor"/>
</dbReference>
<dbReference type="PANTHER" id="PTHR43304:SF1">
    <property type="entry name" value="PAC DOMAIN-CONTAINING PROTEIN"/>
    <property type="match status" value="1"/>
</dbReference>
<dbReference type="Gene3D" id="3.30.450.20">
    <property type="entry name" value="PAS domain"/>
    <property type="match status" value="4"/>
</dbReference>
<feature type="domain" description="Histidine kinase" evidence="7">
    <location>
        <begin position="778"/>
        <end position="877"/>
    </location>
</feature>
<evidence type="ECO:0000259" key="10">
    <source>
        <dbReference type="PROSITE" id="PS50113"/>
    </source>
</evidence>
<dbReference type="SUPFAM" id="SSF52172">
    <property type="entry name" value="CheY-like"/>
    <property type="match status" value="1"/>
</dbReference>
<dbReference type="Pfam" id="PF02518">
    <property type="entry name" value="HATPase_c"/>
    <property type="match status" value="1"/>
</dbReference>
<dbReference type="SMART" id="SM00086">
    <property type="entry name" value="PAC"/>
    <property type="match status" value="4"/>
</dbReference>
<dbReference type="RefSeq" id="WP_274925007.1">
    <property type="nucleotide sequence ID" value="NZ_JAKELO010000002.1"/>
</dbReference>
<gene>
    <name evidence="11" type="ORF">L0665_07105</name>
</gene>
<dbReference type="EC" id="2.7.13.3" evidence="2"/>
<dbReference type="CDD" id="cd00130">
    <property type="entry name" value="PAS"/>
    <property type="match status" value="4"/>
</dbReference>
<dbReference type="InterPro" id="IPR035965">
    <property type="entry name" value="PAS-like_dom_sf"/>
</dbReference>
<evidence type="ECO:0000256" key="4">
    <source>
        <dbReference type="ARBA" id="ARBA00022679"/>
    </source>
</evidence>
<evidence type="ECO:0000256" key="3">
    <source>
        <dbReference type="ARBA" id="ARBA00022553"/>
    </source>
</evidence>
<dbReference type="Gene3D" id="3.40.50.2300">
    <property type="match status" value="1"/>
</dbReference>
<feature type="domain" description="PAS" evidence="9">
    <location>
        <begin position="421"/>
        <end position="491"/>
    </location>
</feature>
<dbReference type="Pfam" id="PF00072">
    <property type="entry name" value="Response_reg"/>
    <property type="match status" value="1"/>
</dbReference>
<dbReference type="PROSITE" id="PS50112">
    <property type="entry name" value="PAS"/>
    <property type="match status" value="3"/>
</dbReference>
<dbReference type="PANTHER" id="PTHR43304">
    <property type="entry name" value="PHYTOCHROME-LIKE PROTEIN CPH1"/>
    <property type="match status" value="1"/>
</dbReference>
<dbReference type="InterPro" id="IPR011006">
    <property type="entry name" value="CheY-like_superfamily"/>
</dbReference>
<protein>
    <recommendedName>
        <fullName evidence="2">histidine kinase</fullName>
        <ecNumber evidence="2">2.7.13.3</ecNumber>
    </recommendedName>
</protein>
<feature type="domain" description="PAC" evidence="10">
    <location>
        <begin position="619"/>
        <end position="672"/>
    </location>
</feature>
<evidence type="ECO:0000256" key="2">
    <source>
        <dbReference type="ARBA" id="ARBA00012438"/>
    </source>
</evidence>
<dbReference type="InterPro" id="IPR001789">
    <property type="entry name" value="Sig_transdc_resp-reg_receiver"/>
</dbReference>
<dbReference type="SMART" id="SM00387">
    <property type="entry name" value="HATPase_c"/>
    <property type="match status" value="1"/>
</dbReference>
<feature type="domain" description="Response regulatory" evidence="8">
    <location>
        <begin position="12"/>
        <end position="127"/>
    </location>
</feature>
<evidence type="ECO:0000256" key="6">
    <source>
        <dbReference type="PROSITE-ProRule" id="PRU00169"/>
    </source>
</evidence>
<accession>A0A9Q4KU82</accession>
<keyword evidence="3 6" id="KW-0597">Phosphoprotein</keyword>
<dbReference type="CDD" id="cd00156">
    <property type="entry name" value="REC"/>
    <property type="match status" value="1"/>
</dbReference>
<dbReference type="InterPro" id="IPR001610">
    <property type="entry name" value="PAC"/>
</dbReference>
<evidence type="ECO:0000259" key="7">
    <source>
        <dbReference type="PROSITE" id="PS50109"/>
    </source>
</evidence>
<feature type="modified residue" description="4-aspartylphosphate" evidence="6">
    <location>
        <position position="62"/>
    </location>
</feature>
<dbReference type="NCBIfam" id="TIGR00229">
    <property type="entry name" value="sensory_box"/>
    <property type="match status" value="4"/>
</dbReference>
<dbReference type="Pfam" id="PF13426">
    <property type="entry name" value="PAS_9"/>
    <property type="match status" value="2"/>
</dbReference>
<dbReference type="GO" id="GO:0004673">
    <property type="term" value="F:protein histidine kinase activity"/>
    <property type="evidence" value="ECO:0007669"/>
    <property type="project" value="UniProtKB-EC"/>
</dbReference>
<dbReference type="Proteomes" id="UP001143747">
    <property type="component" value="Unassembled WGS sequence"/>
</dbReference>
<name>A0A9Q4KU82_9EURY</name>
<comment type="caution">
    <text evidence="11">The sequence shown here is derived from an EMBL/GenBank/DDBJ whole genome shotgun (WGS) entry which is preliminary data.</text>
</comment>
<evidence type="ECO:0000313" key="11">
    <source>
        <dbReference type="EMBL" id="MDE4908378.1"/>
    </source>
</evidence>
<dbReference type="PROSITE" id="PS50109">
    <property type="entry name" value="HIS_KIN"/>
    <property type="match status" value="1"/>
</dbReference>
<dbReference type="PROSITE" id="PS50113">
    <property type="entry name" value="PAC"/>
    <property type="match status" value="1"/>
</dbReference>
<sequence length="884" mass="100405">MEMSQVSDDPISVLYVDDEPALLEIGKIYLERAEGIRVTTTETPEEAIRLLVRGEFDAIVSDYQMPGMDGILFLKYIRRTYGDLPFLLFTGKGREEIVIEALNNGADYYVEKAGVPEPQFADLVHKIRLAVSRCRTEQVLRSTYNKLQSSSEQLAVYSEELNIREEELYAMKEALRESEQMYEGIFAYTGSATAILEEDMTISLANPAFADISGYSQEEIEGRMKWSSFVHPDDLSRLQEYHRSRRCSPGSAPENYEFKFVDCLGNVRTIYMTIGLIPGTSRSVASHIDITELKEMRDRLTLIGNILDDSLNEIYFFDSNTLRFTQANRGARENLGYSTEELMALTPVDLKPECTDESFRKVIAPLLLGEKDIVSFTTIHRRKDGTEYPVEVHVHLSHVVSPPVFVAMIIDITSRQNLEEETRILRHMVDGAPSAITIHDYDGRFIYANRSTLEMHGNSHDEFISLRLQDIVVPSSPTWFEDNFLEVKEKGEISFEGERRRKDGTIYPVFVHLSQARWGDKAVVLSIAEDTTESRKIVNALRESRIQLGYALDAANEGIWDWDIAREKAYFSPHYLKMLGYEPDEFAITYDAWWNYVHPDDRPVLESIIQETLSVQKDYVGEFRMLKKDGSYLWVFARGRVMETDSEGRPLRMVGTHTDISERKQVEEALRLANRKLQLLSGITRHDILNQAMALNGYISLLEEMNPDPALGDYLQKMHQAALLIEQTIAFTREYERIGQNEPKWISLQAVAEDLAMNADLRVMISCEDVEVFADPLITTVFSNLIDNIIRHGGGATDVVVSCAPAESGKFTIAWEDNGIGVPNALKKRIFDRGYGNNTGLGLFYVREILSITGITICECGTEGRGARFELVVPPGGWRMDGRR</sequence>
<dbReference type="SMART" id="SM00091">
    <property type="entry name" value="PAS"/>
    <property type="match status" value="4"/>
</dbReference>
<dbReference type="InterPro" id="IPR000700">
    <property type="entry name" value="PAS-assoc_C"/>
</dbReference>
<evidence type="ECO:0000256" key="1">
    <source>
        <dbReference type="ARBA" id="ARBA00000085"/>
    </source>
</evidence>
<dbReference type="InterPro" id="IPR036890">
    <property type="entry name" value="HATPase_C_sf"/>
</dbReference>
<dbReference type="AlphaFoldDB" id="A0A9Q4KU82"/>
<dbReference type="InterPro" id="IPR013655">
    <property type="entry name" value="PAS_fold_3"/>
</dbReference>
<dbReference type="GO" id="GO:0000160">
    <property type="term" value="P:phosphorelay signal transduction system"/>
    <property type="evidence" value="ECO:0007669"/>
    <property type="project" value="InterPro"/>
</dbReference>
<dbReference type="Pfam" id="PF08447">
    <property type="entry name" value="PAS_3"/>
    <property type="match status" value="2"/>
</dbReference>
<reference evidence="11" key="1">
    <citation type="submission" date="2022-01" db="EMBL/GenBank/DDBJ databases">
        <title>Draft genome of Methanogenium marinum DSM 15558.</title>
        <authorList>
            <person name="Chen S.-C."/>
            <person name="You Y.-T."/>
        </authorList>
    </citation>
    <scope>NUCLEOTIDE SEQUENCE</scope>
    <source>
        <strain evidence="11">DSM 15558</strain>
    </source>
</reference>
<comment type="catalytic activity">
    <reaction evidence="1">
        <text>ATP + protein L-histidine = ADP + protein N-phospho-L-histidine.</text>
        <dbReference type="EC" id="2.7.13.3"/>
    </reaction>
</comment>
<dbReference type="InterPro" id="IPR000014">
    <property type="entry name" value="PAS"/>
</dbReference>